<feature type="compositionally biased region" description="Low complexity" evidence="2">
    <location>
        <begin position="537"/>
        <end position="552"/>
    </location>
</feature>
<feature type="compositionally biased region" description="Acidic residues" evidence="2">
    <location>
        <begin position="1"/>
        <end position="16"/>
    </location>
</feature>
<keyword evidence="1" id="KW-0175">Coiled coil</keyword>
<accession>A0AAD2CQU8</accession>
<feature type="region of interest" description="Disordered" evidence="2">
    <location>
        <begin position="1"/>
        <end position="23"/>
    </location>
</feature>
<feature type="region of interest" description="Disordered" evidence="2">
    <location>
        <begin position="530"/>
        <end position="598"/>
    </location>
</feature>
<feature type="coiled-coil region" evidence="1">
    <location>
        <begin position="406"/>
        <end position="454"/>
    </location>
</feature>
<name>A0AAD2CQU8_9STRA</name>
<feature type="coiled-coil region" evidence="1">
    <location>
        <begin position="31"/>
        <end position="65"/>
    </location>
</feature>
<evidence type="ECO:0000256" key="1">
    <source>
        <dbReference type="SAM" id="Coils"/>
    </source>
</evidence>
<organism evidence="3 4">
    <name type="scientific">Cylindrotheca closterium</name>
    <dbReference type="NCBI Taxonomy" id="2856"/>
    <lineage>
        <taxon>Eukaryota</taxon>
        <taxon>Sar</taxon>
        <taxon>Stramenopiles</taxon>
        <taxon>Ochrophyta</taxon>
        <taxon>Bacillariophyta</taxon>
        <taxon>Bacillariophyceae</taxon>
        <taxon>Bacillariophycidae</taxon>
        <taxon>Bacillariales</taxon>
        <taxon>Bacillariaceae</taxon>
        <taxon>Cylindrotheca</taxon>
    </lineage>
</organism>
<comment type="caution">
    <text evidence="3">The sequence shown here is derived from an EMBL/GenBank/DDBJ whole genome shotgun (WGS) entry which is preliminary data.</text>
</comment>
<sequence length="598" mass="68119">MSEQISDEYDSSDGDINESFTNEDVSLDDLLRAKLDRIEDLEQEISEKDAEVAKMRQQVVEVEVKRKHQVYSLRLECDTCRREKDATEERLAEVYKDMELLVEPENKSPDSELEEAKEKFQHALSIKDSQMQMVRTSYDEIIKTLKEEIVEITEAGSQQELVLINQLENLDKEKSEAEEYLMQKVEEKEEAMESLRRRSRDGRSMCSGDVEELENELSALLLDKTNLQEELALEQEKSNEAIRILEQSNTMLEEKVQVLAVDLAVLRAGVEGVQSTSMTITQEEDIGTFIDRVAEIRKQTESSVDKLSKIIHSAKASMELEDSEVEIGDDAEMVLSTSEAAALVHDQVNLSLRLIELQLQNRLKLLRNEKYGSGDNIPKDTILVYKMDRVSDDMKLAIAKAEQSFSEQMQQLEEQALHEMKRATKELEHSSESIKQLENENAALRQEINDCKDTRLASDQQSHSDERASEVETLCVNKHTIDQLEMETLRVVAVVRIKNEAIKTLSDELSKYKIRDKELQAQLNRVSAFPTSPVANSKTSSRTGKSRTSSRFSVREGRKENTTPTKSSPRSASNITPLRPSSREVFAPHSAKRNKKTV</sequence>
<protein>
    <submittedName>
        <fullName evidence="3">Uncharacterized protein</fullName>
    </submittedName>
</protein>
<dbReference type="EMBL" id="CAKOGP040001112">
    <property type="protein sequence ID" value="CAJ1942362.1"/>
    <property type="molecule type" value="Genomic_DNA"/>
</dbReference>
<feature type="coiled-coil region" evidence="1">
    <location>
        <begin position="167"/>
        <end position="237"/>
    </location>
</feature>
<evidence type="ECO:0000256" key="2">
    <source>
        <dbReference type="SAM" id="MobiDB-lite"/>
    </source>
</evidence>
<dbReference type="Proteomes" id="UP001295423">
    <property type="component" value="Unassembled WGS sequence"/>
</dbReference>
<dbReference type="AlphaFoldDB" id="A0AAD2CQU8"/>
<reference evidence="3" key="1">
    <citation type="submission" date="2023-08" db="EMBL/GenBank/DDBJ databases">
        <authorList>
            <person name="Audoor S."/>
            <person name="Bilcke G."/>
        </authorList>
    </citation>
    <scope>NUCLEOTIDE SEQUENCE</scope>
</reference>
<evidence type="ECO:0000313" key="4">
    <source>
        <dbReference type="Proteomes" id="UP001295423"/>
    </source>
</evidence>
<proteinExistence type="predicted"/>
<evidence type="ECO:0000313" key="3">
    <source>
        <dbReference type="EMBL" id="CAJ1942362.1"/>
    </source>
</evidence>
<gene>
    <name evidence="3" type="ORF">CYCCA115_LOCUS7909</name>
</gene>
<keyword evidence="4" id="KW-1185">Reference proteome</keyword>
<feature type="compositionally biased region" description="Polar residues" evidence="2">
    <location>
        <begin position="562"/>
        <end position="576"/>
    </location>
</feature>